<accession>A0A1B2DCD7</accession>
<dbReference type="Gene3D" id="3.40.50.720">
    <property type="entry name" value="NAD(P)-binding Rossmann-like Domain"/>
    <property type="match status" value="1"/>
</dbReference>
<dbReference type="EMBL" id="CP016808">
    <property type="protein sequence ID" value="ANY65371.1"/>
    <property type="molecule type" value="Genomic_DNA"/>
</dbReference>
<dbReference type="SUPFAM" id="SSF51735">
    <property type="entry name" value="NAD(P)-binding Rossmann-fold domains"/>
    <property type="match status" value="1"/>
</dbReference>
<dbReference type="RefSeq" id="WP_099516772.1">
    <property type="nucleotide sequence ID" value="NZ_CP016808.1"/>
</dbReference>
<reference evidence="2" key="1">
    <citation type="submission" date="2016-08" db="EMBL/GenBank/DDBJ databases">
        <title>Complete Genome Seqeunce of Paenibacillus sp. BIHB 4019 from tea rhizoplane.</title>
        <authorList>
            <person name="Thakur R."/>
            <person name="Swarnkar M.K."/>
            <person name="Gulati A."/>
        </authorList>
    </citation>
    <scope>NUCLEOTIDE SEQUENCE [LARGE SCALE GENOMIC DNA]</scope>
    <source>
        <strain evidence="2">BIHB4019</strain>
    </source>
</reference>
<dbReference type="Pfam" id="PF16363">
    <property type="entry name" value="GDP_Man_Dehyd"/>
    <property type="match status" value="1"/>
</dbReference>
<dbReference type="InterPro" id="IPR036291">
    <property type="entry name" value="NAD(P)-bd_dom_sf"/>
</dbReference>
<gene>
    <name evidence="2" type="ORF">BBD42_01960</name>
</gene>
<organism evidence="2">
    <name type="scientific">Paenibacillus sp. BIHB 4019</name>
    <dbReference type="NCBI Taxonomy" id="1870819"/>
    <lineage>
        <taxon>Bacteria</taxon>
        <taxon>Bacillati</taxon>
        <taxon>Bacillota</taxon>
        <taxon>Bacilli</taxon>
        <taxon>Bacillales</taxon>
        <taxon>Paenibacillaceae</taxon>
        <taxon>Paenibacillus</taxon>
    </lineage>
</organism>
<protein>
    <recommendedName>
        <fullName evidence="1">NAD(P)-binding domain-containing protein</fullName>
    </recommendedName>
</protein>
<dbReference type="CDD" id="cd05260">
    <property type="entry name" value="GDP_MD_SDR_e"/>
    <property type="match status" value="1"/>
</dbReference>
<dbReference type="PANTHER" id="PTHR43000">
    <property type="entry name" value="DTDP-D-GLUCOSE 4,6-DEHYDRATASE-RELATED"/>
    <property type="match status" value="1"/>
</dbReference>
<proteinExistence type="predicted"/>
<evidence type="ECO:0000313" key="2">
    <source>
        <dbReference type="EMBL" id="ANY65371.1"/>
    </source>
</evidence>
<sequence>MKALITGVSGFVGTLLSEKLIENGYEVSGFSRRATSHKNIEYYPCDITDSSNVEEIIRKIQPDEIYHLAGSSFIPSSYTNTMQTYDTIVNGTLVLYEAIRKLDIDCKVLFVGSGEVYGEDKRSSYNEGDLLQPSNPYAGAKASADLISEQYFKTFGMRIIRARPFNHTGPKQSPHFVCSNFAKQISEMEVNGDNCISVGNINVQRDFLDVRDVVNAYLKLMKYGENGEAYNVSSNKPVFISELLNMLLSTSSLKDPIIEIEAVRLRVKDVAIKAGDNTKLRLHTGWKPEIQLLETMKDLLDYWRDYQAQVGDDKDEYPRT</sequence>
<name>A0A1B2DCD7_9BACL</name>
<feature type="domain" description="NAD(P)-binding" evidence="1">
    <location>
        <begin position="4"/>
        <end position="298"/>
    </location>
</feature>
<evidence type="ECO:0000259" key="1">
    <source>
        <dbReference type="Pfam" id="PF16363"/>
    </source>
</evidence>
<dbReference type="Gene3D" id="3.90.25.10">
    <property type="entry name" value="UDP-galactose 4-epimerase, domain 1"/>
    <property type="match status" value="1"/>
</dbReference>
<dbReference type="AlphaFoldDB" id="A0A1B2DCD7"/>
<dbReference type="InterPro" id="IPR016040">
    <property type="entry name" value="NAD(P)-bd_dom"/>
</dbReference>